<feature type="region of interest" description="Disordered" evidence="1">
    <location>
        <begin position="203"/>
        <end position="242"/>
    </location>
</feature>
<dbReference type="Proteomes" id="UP000570595">
    <property type="component" value="Unassembled WGS sequence"/>
</dbReference>
<proteinExistence type="predicted"/>
<comment type="caution">
    <text evidence="2">The sequence shown here is derived from an EMBL/GenBank/DDBJ whole genome shotgun (WGS) entry which is preliminary data.</text>
</comment>
<evidence type="ECO:0000313" key="3">
    <source>
        <dbReference type="Proteomes" id="UP000570595"/>
    </source>
</evidence>
<dbReference type="EMBL" id="JABAHT010001207">
    <property type="protein sequence ID" value="KAF4649790.1"/>
    <property type="molecule type" value="Genomic_DNA"/>
</dbReference>
<accession>A0A7J6KRU6</accession>
<dbReference type="AlphaFoldDB" id="A0A7J6KRU6"/>
<feature type="compositionally biased region" description="Polar residues" evidence="1">
    <location>
        <begin position="232"/>
        <end position="242"/>
    </location>
</feature>
<dbReference type="OrthoDB" id="437636at2759"/>
<organism evidence="2 3">
    <name type="scientific">Perkinsus olseni</name>
    <name type="common">Perkinsus atlanticus</name>
    <dbReference type="NCBI Taxonomy" id="32597"/>
    <lineage>
        <taxon>Eukaryota</taxon>
        <taxon>Sar</taxon>
        <taxon>Alveolata</taxon>
        <taxon>Perkinsozoa</taxon>
        <taxon>Perkinsea</taxon>
        <taxon>Perkinsida</taxon>
        <taxon>Perkinsidae</taxon>
        <taxon>Perkinsus</taxon>
    </lineage>
</organism>
<sequence length="419" mass="44914">MSPTLDYSAAGINPLACDSDWLADAPITLPESSCGLAGTSGDLELNLASWMDAQPCDSPLSPSTVASEVSSLDSALLVQQLLAASSSADMAAAHNGQVEDTTIEASQTDGISDDLAYSLPALLELIRTQSPSDLGFDVSPLSAEYQDVQTPLPSTDRRAFPTHTLADGGRVAYVPVYIPPTPSPVAGDNQLDSPVLTRTMARYDHHQQQPRVARKQSSRSSNGSEADAKCRGSQNKTATGSNRVPSLKDVVAEVYNEQPGCVITLRKIQKLGYKASHIIKQHFAKKYGVRVIRMRLVHSRSKGCVERPGQSGPLRPANMGFLVLDQPTSVEKVLAGVSESGTEVINGVAISVLRFIRNPSHRDAPEVASARPSMTFDKQTNYAVPSSMMDQYSPSCSLWEPSLPASHMDPWAVPQSLVM</sequence>
<evidence type="ECO:0000256" key="1">
    <source>
        <dbReference type="SAM" id="MobiDB-lite"/>
    </source>
</evidence>
<evidence type="ECO:0000313" key="2">
    <source>
        <dbReference type="EMBL" id="KAF4649790.1"/>
    </source>
</evidence>
<reference evidence="2 3" key="1">
    <citation type="submission" date="2020-04" db="EMBL/GenBank/DDBJ databases">
        <title>Perkinsus olseni comparative genomics.</title>
        <authorList>
            <person name="Bogema D.R."/>
        </authorList>
    </citation>
    <scope>NUCLEOTIDE SEQUENCE [LARGE SCALE GENOMIC DNA]</scope>
    <source>
        <strain evidence="2">ATCC PRA-179</strain>
    </source>
</reference>
<name>A0A7J6KRU6_PEROL</name>
<gene>
    <name evidence="2" type="ORF">FOZ61_000972</name>
</gene>
<protein>
    <submittedName>
        <fullName evidence="2">Uncharacterized protein</fullName>
    </submittedName>
</protein>